<protein>
    <recommendedName>
        <fullName evidence="3">Sulfotransferase family protein</fullName>
    </recommendedName>
</protein>
<organism evidence="1 2">
    <name type="scientific">Pseudobowmanella zhangzhouensis</name>
    <dbReference type="NCBI Taxonomy" id="1537679"/>
    <lineage>
        <taxon>Bacteria</taxon>
        <taxon>Pseudomonadati</taxon>
        <taxon>Pseudomonadota</taxon>
        <taxon>Gammaproteobacteria</taxon>
        <taxon>Alteromonadales</taxon>
        <taxon>Alteromonadaceae</taxon>
    </lineage>
</organism>
<dbReference type="SUPFAM" id="SSF52540">
    <property type="entry name" value="P-loop containing nucleoside triphosphate hydrolases"/>
    <property type="match status" value="1"/>
</dbReference>
<dbReference type="InterPro" id="IPR027417">
    <property type="entry name" value="P-loop_NTPase"/>
</dbReference>
<evidence type="ECO:0008006" key="3">
    <source>
        <dbReference type="Google" id="ProtNLM"/>
    </source>
</evidence>
<sequence length="278" mass="31637">MSQSTDQPSLQNTPMSLVVSTGRTGTQFFAYMLDELVPDCLAVHEPNPDGFILATQRIREAFGDDEVITRFNKMRAPLFGELVAGSKTLYMESNNNLVPLLSALLSHYPHARVLHVVREPISYVASALNNVQNSTYTLHGDTDLRKRICADDFAHDPYHGHWQSLTQVEKLAWHWQAYNKMIREQAAGHPHYLSLSFERLFASGDPKPMQAALEFMTGREFSLDKLSTLLLNKQNHRERAGQPRQIRRLTEHEQDAIYAVIERCKDAHYLAGNLPRPV</sequence>
<dbReference type="EMBL" id="JBHSUS010000001">
    <property type="protein sequence ID" value="MFC6439352.1"/>
    <property type="molecule type" value="Genomic_DNA"/>
</dbReference>
<dbReference type="Gene3D" id="3.40.50.300">
    <property type="entry name" value="P-loop containing nucleotide triphosphate hydrolases"/>
    <property type="match status" value="1"/>
</dbReference>
<comment type="caution">
    <text evidence="1">The sequence shown here is derived from an EMBL/GenBank/DDBJ whole genome shotgun (WGS) entry which is preliminary data.</text>
</comment>
<gene>
    <name evidence="1" type="ORF">ACFP85_04210</name>
</gene>
<reference evidence="2" key="1">
    <citation type="journal article" date="2019" name="Int. J. Syst. Evol. Microbiol.">
        <title>The Global Catalogue of Microorganisms (GCM) 10K type strain sequencing project: providing services to taxonomists for standard genome sequencing and annotation.</title>
        <authorList>
            <consortium name="The Broad Institute Genomics Platform"/>
            <consortium name="The Broad Institute Genome Sequencing Center for Infectious Disease"/>
            <person name="Wu L."/>
            <person name="Ma J."/>
        </authorList>
    </citation>
    <scope>NUCLEOTIDE SEQUENCE [LARGE SCALE GENOMIC DNA]</scope>
    <source>
        <strain evidence="2">CGMCC 1.16031</strain>
    </source>
</reference>
<proteinExistence type="predicted"/>
<accession>A0ABW1XJP3</accession>
<dbReference type="RefSeq" id="WP_131257355.1">
    <property type="nucleotide sequence ID" value="NZ_JBHSUS010000001.1"/>
</dbReference>
<evidence type="ECO:0000313" key="1">
    <source>
        <dbReference type="EMBL" id="MFC6439352.1"/>
    </source>
</evidence>
<dbReference type="Proteomes" id="UP001596364">
    <property type="component" value="Unassembled WGS sequence"/>
</dbReference>
<evidence type="ECO:0000313" key="2">
    <source>
        <dbReference type="Proteomes" id="UP001596364"/>
    </source>
</evidence>
<name>A0ABW1XJP3_9ALTE</name>
<keyword evidence="2" id="KW-1185">Reference proteome</keyword>